<feature type="compositionally biased region" description="Basic and acidic residues" evidence="1">
    <location>
        <begin position="96"/>
        <end position="107"/>
    </location>
</feature>
<organism evidence="2 3">
    <name type="scientific">Winslowiella arboricola</name>
    <dbReference type="NCBI Taxonomy" id="2978220"/>
    <lineage>
        <taxon>Bacteria</taxon>
        <taxon>Pseudomonadati</taxon>
        <taxon>Pseudomonadota</taxon>
        <taxon>Gammaproteobacteria</taxon>
        <taxon>Enterobacterales</taxon>
        <taxon>Erwiniaceae</taxon>
        <taxon>Winslowiella</taxon>
    </lineage>
</organism>
<protein>
    <submittedName>
        <fullName evidence="2">Uncharacterized protein</fullName>
    </submittedName>
</protein>
<evidence type="ECO:0000256" key="1">
    <source>
        <dbReference type="SAM" id="MobiDB-lite"/>
    </source>
</evidence>
<reference evidence="2" key="1">
    <citation type="submission" date="2022-09" db="EMBL/GenBank/DDBJ databases">
        <title>Winslowiella arboricola sp. nov., isolated from bleeding cankers on broadleaf hosts.</title>
        <authorList>
            <person name="Brady C."/>
            <person name="Kaur S."/>
            <person name="Crampton B."/>
            <person name="Maddock D."/>
            <person name="Arnold D."/>
            <person name="Denman S."/>
        </authorList>
    </citation>
    <scope>NUCLEOTIDE SEQUENCE</scope>
    <source>
        <strain evidence="2">BAC 15a-03b</strain>
    </source>
</reference>
<keyword evidence="3" id="KW-1185">Reference proteome</keyword>
<accession>A0A9J6PMP5</accession>
<name>A0A9J6PMP5_9GAMM</name>
<dbReference type="RefSeq" id="WP_267143096.1">
    <property type="nucleotide sequence ID" value="NZ_JAODIL010000075.1"/>
</dbReference>
<dbReference type="EMBL" id="JAODIM010000039">
    <property type="protein sequence ID" value="MCU5777691.1"/>
    <property type="molecule type" value="Genomic_DNA"/>
</dbReference>
<evidence type="ECO:0000313" key="2">
    <source>
        <dbReference type="EMBL" id="MCU5777691.1"/>
    </source>
</evidence>
<evidence type="ECO:0000313" key="3">
    <source>
        <dbReference type="Proteomes" id="UP001064262"/>
    </source>
</evidence>
<dbReference type="AlphaFoldDB" id="A0A9J6PMP5"/>
<feature type="region of interest" description="Disordered" evidence="1">
    <location>
        <begin position="75"/>
        <end position="107"/>
    </location>
</feature>
<dbReference type="Proteomes" id="UP001064262">
    <property type="component" value="Unassembled WGS sequence"/>
</dbReference>
<proteinExistence type="predicted"/>
<sequence length="107" mass="12459">MHSETELRSIQRAIGEATILLTDERQILSKNAIMAKLQLLGETESDDRRVLLYWNARKRLGYIRASVTGATLPSHQARWNNADNDDDGQRWQTHRRRDDKDPHHRGD</sequence>
<gene>
    <name evidence="2" type="ORF">N5923_09320</name>
</gene>
<comment type="caution">
    <text evidence="2">The sequence shown here is derived from an EMBL/GenBank/DDBJ whole genome shotgun (WGS) entry which is preliminary data.</text>
</comment>